<name>A0A7C8ZEL7_OPUST</name>
<sequence length="108" mass="12517">MKLTWGKIFRWGQNRVLWPRSIFNHKCSLQSPSSMKLQMTVHKPHPWVVSPEPNSSPSTSRDSDCIPLRRVHQVILGRVLSRVKVTNTGSNHKEVVPMKVERVRLHCQ</sequence>
<protein>
    <submittedName>
        <fullName evidence="1">Uncharacterized protein</fullName>
    </submittedName>
</protein>
<organism evidence="1">
    <name type="scientific">Opuntia streptacantha</name>
    <name type="common">Prickly pear cactus</name>
    <name type="synonym">Opuntia cardona</name>
    <dbReference type="NCBI Taxonomy" id="393608"/>
    <lineage>
        <taxon>Eukaryota</taxon>
        <taxon>Viridiplantae</taxon>
        <taxon>Streptophyta</taxon>
        <taxon>Embryophyta</taxon>
        <taxon>Tracheophyta</taxon>
        <taxon>Spermatophyta</taxon>
        <taxon>Magnoliopsida</taxon>
        <taxon>eudicotyledons</taxon>
        <taxon>Gunneridae</taxon>
        <taxon>Pentapetalae</taxon>
        <taxon>Caryophyllales</taxon>
        <taxon>Cactineae</taxon>
        <taxon>Cactaceae</taxon>
        <taxon>Opuntioideae</taxon>
        <taxon>Opuntia</taxon>
    </lineage>
</organism>
<reference evidence="1" key="1">
    <citation type="journal article" date="2013" name="J. Plant Res.">
        <title>Effect of fungi and light on seed germination of three Opuntia species from semiarid lands of central Mexico.</title>
        <authorList>
            <person name="Delgado-Sanchez P."/>
            <person name="Jimenez-Bremont J.F."/>
            <person name="Guerrero-Gonzalez Mde L."/>
            <person name="Flores J."/>
        </authorList>
    </citation>
    <scope>NUCLEOTIDE SEQUENCE</scope>
    <source>
        <tissue evidence="1">Cladode</tissue>
    </source>
</reference>
<accession>A0A7C8ZEL7</accession>
<dbReference type="EMBL" id="GISG01121147">
    <property type="protein sequence ID" value="MBA4640797.1"/>
    <property type="molecule type" value="Transcribed_RNA"/>
</dbReference>
<proteinExistence type="predicted"/>
<reference evidence="1" key="2">
    <citation type="submission" date="2020-07" db="EMBL/GenBank/DDBJ databases">
        <authorList>
            <person name="Vera ALvarez R."/>
            <person name="Arias-Moreno D.M."/>
            <person name="Jimenez-Jacinto V."/>
            <person name="Jimenez-Bremont J.F."/>
            <person name="Swaminathan K."/>
            <person name="Moose S.P."/>
            <person name="Guerrero-Gonzalez M.L."/>
            <person name="Marino-Ramirez L."/>
            <person name="Landsman D."/>
            <person name="Rodriguez-Kessler M."/>
            <person name="Delgado-Sanchez P."/>
        </authorList>
    </citation>
    <scope>NUCLEOTIDE SEQUENCE</scope>
    <source>
        <tissue evidence="1">Cladode</tissue>
    </source>
</reference>
<dbReference type="AlphaFoldDB" id="A0A7C8ZEL7"/>
<evidence type="ECO:0000313" key="1">
    <source>
        <dbReference type="EMBL" id="MBA4640797.1"/>
    </source>
</evidence>